<feature type="transmembrane region" description="Helical" evidence="1">
    <location>
        <begin position="399"/>
        <end position="417"/>
    </location>
</feature>
<feature type="transmembrane region" description="Helical" evidence="1">
    <location>
        <begin position="367"/>
        <end position="387"/>
    </location>
</feature>
<feature type="transmembrane region" description="Helical" evidence="1">
    <location>
        <begin position="449"/>
        <end position="466"/>
    </location>
</feature>
<feature type="transmembrane region" description="Helical" evidence="1">
    <location>
        <begin position="524"/>
        <end position="542"/>
    </location>
</feature>
<feature type="transmembrane region" description="Helical" evidence="1">
    <location>
        <begin position="599"/>
        <end position="619"/>
    </location>
</feature>
<feature type="transmembrane region" description="Helical" evidence="1">
    <location>
        <begin position="423"/>
        <end position="442"/>
    </location>
</feature>
<feature type="transmembrane region" description="Helical" evidence="1">
    <location>
        <begin position="329"/>
        <end position="355"/>
    </location>
</feature>
<feature type="transmembrane region" description="Helical" evidence="1">
    <location>
        <begin position="262"/>
        <end position="283"/>
    </location>
</feature>
<dbReference type="Proteomes" id="UP000199019">
    <property type="component" value="Unassembled WGS sequence"/>
</dbReference>
<evidence type="ECO:0000256" key="1">
    <source>
        <dbReference type="SAM" id="Phobius"/>
    </source>
</evidence>
<feature type="transmembrane region" description="Helical" evidence="1">
    <location>
        <begin position="549"/>
        <end position="569"/>
    </location>
</feature>
<keyword evidence="1" id="KW-0472">Membrane</keyword>
<reference evidence="3" key="1">
    <citation type="submission" date="2016-10" db="EMBL/GenBank/DDBJ databases">
        <authorList>
            <person name="Varghese N."/>
            <person name="Submissions S."/>
        </authorList>
    </citation>
    <scope>NUCLEOTIDE SEQUENCE [LARGE SCALE GENOMIC DNA]</scope>
    <source>
        <strain evidence="3">CGMCC 1.6963</strain>
    </source>
</reference>
<proteinExistence type="predicted"/>
<feature type="transmembrane region" description="Helical" evidence="1">
    <location>
        <begin position="575"/>
        <end position="592"/>
    </location>
</feature>
<feature type="transmembrane region" description="Helical" evidence="1">
    <location>
        <begin position="472"/>
        <end position="492"/>
    </location>
</feature>
<accession>A0A1H9T3W1</accession>
<dbReference type="RefSeq" id="WP_091756681.1">
    <property type="nucleotide sequence ID" value="NZ_FOHB01000002.1"/>
</dbReference>
<sequence length="710" mass="71346">MTPAVPCPSCGTPLPPEGSDQCPTCHLPLRGPLAGRLWEVDQRLADLTREREQLLTTLRSQRLGGPVLSAPAPAPVGHPVRTASRPRWSGQQVLLGVGVLLVLVAALVFLAVAWELIGVGGQVLAMALLTGLTAYGSLRLSRQGLRSSAEALAALTAGLLLVDVAAARALGLAGLEQVDLRGYTAVTATGVAVVLAALHARDRRVAFFGVGALVAATAAWAAVLGWATEPPALFAAVALTGAAVFAAAAVRLPSRLGVVRSGAVVPAVLYLLLGLVVAVAAAFDDLYLDGLTRPDAEAVLVLAVLCGGGWALLREVLSARDRGLGRGSAAAAWVAAPLSWDWWPVTALAAAVGLAGPAAVTAIGGQAGPATTAAVSVVVATGFGVVAARPGAGWSCTRWAVLAMGGLALAGLVAAAAHWSSQTAATVAVAGIAAAATVLSVVRVDVRPVGSAVAALSGATSVGLAAQLLGDGWLVAALSAVGLALASLAAWRRGRPEEVSLEVAAVLTVTSAQVWALGDGWAGTLSLLLALEGAVAVAYAVLLHRRHVVVLGALAWSAAVWVLAADSGVTTPEAYSVPAAAFALAAGLWLGWTTPGLSSWVTLGPAAAIGLLPSALASVDDASPVRPLLTLVAASAVLALGVALRQQALVVVGAVAAVVVAVSQVAPYAVGLPRWLTLGLTGALLLALGARYERRRRDAVRVAHWLAHLH</sequence>
<feature type="transmembrane region" description="Helical" evidence="1">
    <location>
        <begin position="499"/>
        <end position="518"/>
    </location>
</feature>
<dbReference type="STRING" id="587636.SAMN05216199_1414"/>
<gene>
    <name evidence="2" type="ORF">SAMN05216199_1414</name>
</gene>
<evidence type="ECO:0000313" key="2">
    <source>
        <dbReference type="EMBL" id="SER91303.1"/>
    </source>
</evidence>
<feature type="transmembrane region" description="Helical" evidence="1">
    <location>
        <begin position="120"/>
        <end position="140"/>
    </location>
</feature>
<dbReference type="NCBIfam" id="NF047321">
    <property type="entry name" value="SCO7613_CTERM"/>
    <property type="match status" value="1"/>
</dbReference>
<dbReference type="OrthoDB" id="3791072at2"/>
<dbReference type="InterPro" id="IPR058062">
    <property type="entry name" value="SCO7613_C"/>
</dbReference>
<dbReference type="EMBL" id="FOHB01000002">
    <property type="protein sequence ID" value="SER91303.1"/>
    <property type="molecule type" value="Genomic_DNA"/>
</dbReference>
<feature type="transmembrane region" description="Helical" evidence="1">
    <location>
        <begin position="205"/>
        <end position="226"/>
    </location>
</feature>
<evidence type="ECO:0000313" key="3">
    <source>
        <dbReference type="Proteomes" id="UP000199019"/>
    </source>
</evidence>
<feature type="transmembrane region" description="Helical" evidence="1">
    <location>
        <begin position="152"/>
        <end position="174"/>
    </location>
</feature>
<feature type="transmembrane region" description="Helical" evidence="1">
    <location>
        <begin position="649"/>
        <end position="669"/>
    </location>
</feature>
<keyword evidence="1" id="KW-0812">Transmembrane</keyword>
<feature type="transmembrane region" description="Helical" evidence="1">
    <location>
        <begin position="298"/>
        <end position="317"/>
    </location>
</feature>
<evidence type="ECO:0008006" key="4">
    <source>
        <dbReference type="Google" id="ProtNLM"/>
    </source>
</evidence>
<keyword evidence="1" id="KW-1133">Transmembrane helix</keyword>
<feature type="transmembrane region" description="Helical" evidence="1">
    <location>
        <begin position="180"/>
        <end position="198"/>
    </location>
</feature>
<feature type="transmembrane region" description="Helical" evidence="1">
    <location>
        <begin position="675"/>
        <end position="692"/>
    </location>
</feature>
<feature type="transmembrane region" description="Helical" evidence="1">
    <location>
        <begin position="93"/>
        <end position="114"/>
    </location>
</feature>
<organism evidence="2 3">
    <name type="scientific">Pedococcus cremeus</name>
    <dbReference type="NCBI Taxonomy" id="587636"/>
    <lineage>
        <taxon>Bacteria</taxon>
        <taxon>Bacillati</taxon>
        <taxon>Actinomycetota</taxon>
        <taxon>Actinomycetes</taxon>
        <taxon>Micrococcales</taxon>
        <taxon>Intrasporangiaceae</taxon>
        <taxon>Pedococcus</taxon>
    </lineage>
</organism>
<dbReference type="AlphaFoldDB" id="A0A1H9T3W1"/>
<feature type="transmembrane region" description="Helical" evidence="1">
    <location>
        <begin position="232"/>
        <end position="250"/>
    </location>
</feature>
<feature type="transmembrane region" description="Helical" evidence="1">
    <location>
        <begin position="625"/>
        <end position="644"/>
    </location>
</feature>
<name>A0A1H9T3W1_9MICO</name>
<protein>
    <recommendedName>
        <fullName evidence="4">DUF2157 domain-containing protein</fullName>
    </recommendedName>
</protein>
<keyword evidence="3" id="KW-1185">Reference proteome</keyword>